<reference evidence="2" key="1">
    <citation type="submission" date="2022-11" db="UniProtKB">
        <authorList>
            <consortium name="WormBaseParasite"/>
        </authorList>
    </citation>
    <scope>IDENTIFICATION</scope>
</reference>
<protein>
    <submittedName>
        <fullName evidence="2">Uncharacterized protein</fullName>
    </submittedName>
</protein>
<name>A0AC34RMS0_9BILA</name>
<dbReference type="WBParaSite" id="JU765_v2.g8422.t1">
    <property type="protein sequence ID" value="JU765_v2.g8422.t1"/>
    <property type="gene ID" value="JU765_v2.g8422"/>
</dbReference>
<sequence>MARKGKKTPQSTPLKSPVSNGKNSNVTKPPASGDESSPEKNTKASKLEQILKKSVVKDSPADVKKTTKESKVSTIIPRHINFKESGESNVNRSRKKIDIGKILKIHDLSKDDLDSDNELYEDSDDGIIYAEDSDDFFGEDSDDDLFGEDFDDEELSGEEFEFEDSEMDSVDEEEEVPQLIPASDAEDESAIVKVVERLDKKNPKKFEMITQGRVAIKALTDTEQKKSKKQ</sequence>
<organism evidence="1 2">
    <name type="scientific">Panagrolaimus sp. JU765</name>
    <dbReference type="NCBI Taxonomy" id="591449"/>
    <lineage>
        <taxon>Eukaryota</taxon>
        <taxon>Metazoa</taxon>
        <taxon>Ecdysozoa</taxon>
        <taxon>Nematoda</taxon>
        <taxon>Chromadorea</taxon>
        <taxon>Rhabditida</taxon>
        <taxon>Tylenchina</taxon>
        <taxon>Panagrolaimomorpha</taxon>
        <taxon>Panagrolaimoidea</taxon>
        <taxon>Panagrolaimidae</taxon>
        <taxon>Panagrolaimus</taxon>
    </lineage>
</organism>
<dbReference type="Proteomes" id="UP000887576">
    <property type="component" value="Unplaced"/>
</dbReference>
<proteinExistence type="predicted"/>
<accession>A0AC34RMS0</accession>
<evidence type="ECO:0000313" key="1">
    <source>
        <dbReference type="Proteomes" id="UP000887576"/>
    </source>
</evidence>
<evidence type="ECO:0000313" key="2">
    <source>
        <dbReference type="WBParaSite" id="JU765_v2.g8422.t1"/>
    </source>
</evidence>